<feature type="transmembrane region" description="Helical" evidence="5">
    <location>
        <begin position="273"/>
        <end position="293"/>
    </location>
</feature>
<evidence type="ECO:0000256" key="1">
    <source>
        <dbReference type="ARBA" id="ARBA00004651"/>
    </source>
</evidence>
<feature type="transmembrane region" description="Helical" evidence="5">
    <location>
        <begin position="106"/>
        <end position="125"/>
    </location>
</feature>
<dbReference type="GO" id="GO:0016765">
    <property type="term" value="F:transferase activity, transferring alkyl or aryl (other than methyl) groups"/>
    <property type="evidence" value="ECO:0007669"/>
    <property type="project" value="InterPro"/>
</dbReference>
<dbReference type="AlphaFoldDB" id="A8MDD4"/>
<dbReference type="GO" id="GO:0005886">
    <property type="term" value="C:plasma membrane"/>
    <property type="evidence" value="ECO:0007669"/>
    <property type="project" value="UniProtKB-SubCell"/>
</dbReference>
<dbReference type="InterPro" id="IPR000537">
    <property type="entry name" value="UbiA_prenyltransferase"/>
</dbReference>
<evidence type="ECO:0000313" key="7">
    <source>
        <dbReference type="Proteomes" id="UP000001137"/>
    </source>
</evidence>
<dbReference type="Pfam" id="PF01040">
    <property type="entry name" value="UbiA"/>
    <property type="match status" value="1"/>
</dbReference>
<dbReference type="RefSeq" id="WP_012186009.1">
    <property type="nucleotide sequence ID" value="NC_009954.1"/>
</dbReference>
<feature type="transmembrane region" description="Helical" evidence="5">
    <location>
        <begin position="132"/>
        <end position="150"/>
    </location>
</feature>
<feature type="transmembrane region" description="Helical" evidence="5">
    <location>
        <begin position="36"/>
        <end position="55"/>
    </location>
</feature>
<keyword evidence="7" id="KW-1185">Reference proteome</keyword>
<dbReference type="InterPro" id="IPR044878">
    <property type="entry name" value="UbiA_sf"/>
</dbReference>
<evidence type="ECO:0000256" key="5">
    <source>
        <dbReference type="SAM" id="Phobius"/>
    </source>
</evidence>
<dbReference type="Gene3D" id="1.10.357.140">
    <property type="entry name" value="UbiA prenyltransferase"/>
    <property type="match status" value="1"/>
</dbReference>
<dbReference type="PANTHER" id="PTHR42723:SF1">
    <property type="entry name" value="CHLOROPHYLL SYNTHASE, CHLOROPLASTIC"/>
    <property type="match status" value="1"/>
</dbReference>
<dbReference type="OrthoDB" id="11851at2157"/>
<evidence type="ECO:0000313" key="6">
    <source>
        <dbReference type="EMBL" id="ABW01790.1"/>
    </source>
</evidence>
<dbReference type="KEGG" id="cma:Cmaq_0958"/>
<accession>A8MDD4</accession>
<dbReference type="EMBL" id="CP000852">
    <property type="protein sequence ID" value="ABW01790.1"/>
    <property type="molecule type" value="Genomic_DNA"/>
</dbReference>
<protein>
    <submittedName>
        <fullName evidence="6">UbiA prenyltransferase</fullName>
    </submittedName>
</protein>
<comment type="subcellular location">
    <subcellularLocation>
        <location evidence="1">Cell membrane</location>
        <topology evidence="1">Multi-pass membrane protein</topology>
    </subcellularLocation>
</comment>
<dbReference type="PANTHER" id="PTHR42723">
    <property type="entry name" value="CHLOROPHYLL SYNTHASE"/>
    <property type="match status" value="1"/>
</dbReference>
<feature type="transmembrane region" description="Helical" evidence="5">
    <location>
        <begin position="241"/>
        <end position="261"/>
    </location>
</feature>
<evidence type="ECO:0000256" key="2">
    <source>
        <dbReference type="ARBA" id="ARBA00022692"/>
    </source>
</evidence>
<evidence type="ECO:0000256" key="3">
    <source>
        <dbReference type="ARBA" id="ARBA00022989"/>
    </source>
</evidence>
<dbReference type="eggNOG" id="arCOG00476">
    <property type="taxonomic scope" value="Archaea"/>
</dbReference>
<dbReference type="Proteomes" id="UP000001137">
    <property type="component" value="Chromosome"/>
</dbReference>
<organism evidence="6 7">
    <name type="scientific">Caldivirga maquilingensis (strain ATCC 700844 / DSM 13496 / JCM 10307 / IC-167)</name>
    <dbReference type="NCBI Taxonomy" id="397948"/>
    <lineage>
        <taxon>Archaea</taxon>
        <taxon>Thermoproteota</taxon>
        <taxon>Thermoprotei</taxon>
        <taxon>Thermoproteales</taxon>
        <taxon>Thermoproteaceae</taxon>
        <taxon>Caldivirga</taxon>
    </lineage>
</organism>
<dbReference type="STRING" id="397948.Cmaq_0958"/>
<proteinExistence type="predicted"/>
<sequence length="294" mass="32040">MASKVTGVVKLGRMEHGLLAAITVVASYYVSGGRNGYVSLILFASTFFAEVFLFVTNDIHNINEDRINRPNAPLVMGVVTFREALWLGLVSLVLSFIQVIPVVMDWANSLSLIVLATALVLGYLYNSRLKRVMIINNVVVALVTSLTYLYGLASVKVIKPQPSLFITLLFLTTVVATLGREIVKGSLDYEGDLKVGVRTIATTYGRDTANKAGSIVMMIAVALSIPLIIVSSAVLGRFSSLFIIFIILTDSLILTLSIRVIKGNLRLFRELSLLAMGLTLIGLMLCSLLIFIYT</sequence>
<gene>
    <name evidence="6" type="ordered locus">Cmaq_0958</name>
</gene>
<dbReference type="GeneID" id="5709234"/>
<name>A8MDD4_CALMQ</name>
<dbReference type="CDD" id="cd13961">
    <property type="entry name" value="PT_UbiA_DGGGPS"/>
    <property type="match status" value="1"/>
</dbReference>
<dbReference type="HOGENOM" id="CLU_073311_1_1_2"/>
<feature type="transmembrane region" description="Helical" evidence="5">
    <location>
        <begin position="162"/>
        <end position="179"/>
    </location>
</feature>
<dbReference type="InterPro" id="IPR050475">
    <property type="entry name" value="Prenyltransferase_related"/>
</dbReference>
<keyword evidence="3 5" id="KW-1133">Transmembrane helix</keyword>
<dbReference type="Gene3D" id="1.20.120.1780">
    <property type="entry name" value="UbiA prenyltransferase"/>
    <property type="match status" value="1"/>
</dbReference>
<keyword evidence="2 5" id="KW-0812">Transmembrane</keyword>
<evidence type="ECO:0000256" key="4">
    <source>
        <dbReference type="ARBA" id="ARBA00023136"/>
    </source>
</evidence>
<reference evidence="6 7" key="1">
    <citation type="submission" date="2007-10" db="EMBL/GenBank/DDBJ databases">
        <title>Complete sequence of Caldivirga maquilingensis IC-167.</title>
        <authorList>
            <consortium name="US DOE Joint Genome Institute"/>
            <person name="Copeland A."/>
            <person name="Lucas S."/>
            <person name="Lapidus A."/>
            <person name="Barry K."/>
            <person name="Glavina del Rio T."/>
            <person name="Dalin E."/>
            <person name="Tice H."/>
            <person name="Pitluck S."/>
            <person name="Saunders E."/>
            <person name="Brettin T."/>
            <person name="Bruce D."/>
            <person name="Detter J.C."/>
            <person name="Han C."/>
            <person name="Schmutz J."/>
            <person name="Larimer F."/>
            <person name="Land M."/>
            <person name="Hauser L."/>
            <person name="Kyrpides N."/>
            <person name="Ivanova N."/>
            <person name="Biddle J.F."/>
            <person name="Zhang Z."/>
            <person name="Fitz-Gibbon S.T."/>
            <person name="Lowe T.M."/>
            <person name="Saltikov C."/>
            <person name="House C.H."/>
            <person name="Richardson P."/>
        </authorList>
    </citation>
    <scope>NUCLEOTIDE SEQUENCE [LARGE SCALE GENOMIC DNA]</scope>
    <source>
        <strain evidence="7">ATCC 700844 / DSM 13496 / JCM 10307 / IC-167</strain>
    </source>
</reference>
<keyword evidence="6" id="KW-0808">Transferase</keyword>
<feature type="transmembrane region" description="Helical" evidence="5">
    <location>
        <begin position="215"/>
        <end position="235"/>
    </location>
</feature>
<feature type="transmembrane region" description="Helical" evidence="5">
    <location>
        <begin position="75"/>
        <end position="100"/>
    </location>
</feature>
<keyword evidence="4 5" id="KW-0472">Membrane</keyword>